<protein>
    <submittedName>
        <fullName evidence="2">Uncharacterized protein</fullName>
    </submittedName>
</protein>
<dbReference type="Proteomes" id="UP000887565">
    <property type="component" value="Unplaced"/>
</dbReference>
<dbReference type="AlphaFoldDB" id="A0A915HQ15"/>
<organism evidence="1 2">
    <name type="scientific">Romanomermis culicivorax</name>
    <name type="common">Nematode worm</name>
    <dbReference type="NCBI Taxonomy" id="13658"/>
    <lineage>
        <taxon>Eukaryota</taxon>
        <taxon>Metazoa</taxon>
        <taxon>Ecdysozoa</taxon>
        <taxon>Nematoda</taxon>
        <taxon>Enoplea</taxon>
        <taxon>Dorylaimia</taxon>
        <taxon>Mermithida</taxon>
        <taxon>Mermithoidea</taxon>
        <taxon>Mermithidae</taxon>
        <taxon>Romanomermis</taxon>
    </lineage>
</organism>
<reference evidence="2" key="1">
    <citation type="submission" date="2022-11" db="UniProtKB">
        <authorList>
            <consortium name="WormBaseParasite"/>
        </authorList>
    </citation>
    <scope>IDENTIFICATION</scope>
</reference>
<dbReference type="WBParaSite" id="nRc.2.0.1.t03442-RA">
    <property type="protein sequence ID" value="nRc.2.0.1.t03442-RA"/>
    <property type="gene ID" value="nRc.2.0.1.g03442"/>
</dbReference>
<accession>A0A915HQ15</accession>
<name>A0A915HQ15_ROMCU</name>
<proteinExistence type="predicted"/>
<keyword evidence="1" id="KW-1185">Reference proteome</keyword>
<sequence length="77" mass="9016">MAHMDKAVNVATNELMTIINAPKPEPACAPTQLTRKNNMPPMMLKKHRIYNKKGLSYQDNFDFLKPVFLRFKRRIKI</sequence>
<evidence type="ECO:0000313" key="2">
    <source>
        <dbReference type="WBParaSite" id="nRc.2.0.1.t03442-RA"/>
    </source>
</evidence>
<evidence type="ECO:0000313" key="1">
    <source>
        <dbReference type="Proteomes" id="UP000887565"/>
    </source>
</evidence>